<feature type="transmembrane region" description="Helical" evidence="11">
    <location>
        <begin position="282"/>
        <end position="302"/>
    </location>
</feature>
<dbReference type="PROSITE" id="PS51371">
    <property type="entry name" value="CBS"/>
    <property type="match status" value="2"/>
</dbReference>
<dbReference type="InterPro" id="IPR014743">
    <property type="entry name" value="Cl-channel_core"/>
</dbReference>
<keyword evidence="2" id="KW-0813">Transport</keyword>
<evidence type="ECO:0000256" key="5">
    <source>
        <dbReference type="ARBA" id="ARBA00023065"/>
    </source>
</evidence>
<dbReference type="CDD" id="cd00400">
    <property type="entry name" value="Voltage_gated_ClC"/>
    <property type="match status" value="1"/>
</dbReference>
<feature type="transmembrane region" description="Helical" evidence="11">
    <location>
        <begin position="314"/>
        <end position="335"/>
    </location>
</feature>
<feature type="transmembrane region" description="Helical" evidence="11">
    <location>
        <begin position="347"/>
        <end position="366"/>
    </location>
</feature>
<dbReference type="RefSeq" id="WP_235704471.1">
    <property type="nucleotide sequence ID" value="NZ_JAKGBZ010000020.1"/>
</dbReference>
<evidence type="ECO:0000256" key="7">
    <source>
        <dbReference type="ARBA" id="ARBA00023173"/>
    </source>
</evidence>
<keyword evidence="3 11" id="KW-0812">Transmembrane</keyword>
<evidence type="ECO:0000313" key="14">
    <source>
        <dbReference type="Proteomes" id="UP001521209"/>
    </source>
</evidence>
<feature type="domain" description="CBS" evidence="12">
    <location>
        <begin position="526"/>
        <end position="583"/>
    </location>
</feature>
<dbReference type="Pfam" id="PF00571">
    <property type="entry name" value="CBS"/>
    <property type="match status" value="2"/>
</dbReference>
<gene>
    <name evidence="13" type="ORF">L2A60_11220</name>
</gene>
<evidence type="ECO:0000256" key="10">
    <source>
        <dbReference type="PROSITE-ProRule" id="PRU00703"/>
    </source>
</evidence>
<keyword evidence="10" id="KW-0129">CBS domain</keyword>
<feature type="transmembrane region" description="Helical" evidence="11">
    <location>
        <begin position="174"/>
        <end position="198"/>
    </location>
</feature>
<accession>A0ABS9DZP9</accession>
<dbReference type="PRINTS" id="PR00762">
    <property type="entry name" value="CLCHANNEL"/>
</dbReference>
<feature type="transmembrane region" description="Helical" evidence="11">
    <location>
        <begin position="404"/>
        <end position="425"/>
    </location>
</feature>
<dbReference type="PANTHER" id="PTHR43427:SF6">
    <property type="entry name" value="CHLORIDE CHANNEL PROTEIN CLC-E"/>
    <property type="match status" value="1"/>
</dbReference>
<evidence type="ECO:0000256" key="2">
    <source>
        <dbReference type="ARBA" id="ARBA00022448"/>
    </source>
</evidence>
<keyword evidence="9" id="KW-0407">Ion channel</keyword>
<dbReference type="InterPro" id="IPR000644">
    <property type="entry name" value="CBS_dom"/>
</dbReference>
<name>A0ABS9DZP9_9PROT</name>
<evidence type="ECO:0000259" key="12">
    <source>
        <dbReference type="PROSITE" id="PS51371"/>
    </source>
</evidence>
<dbReference type="CDD" id="cd02205">
    <property type="entry name" value="CBS_pair_SF"/>
    <property type="match status" value="1"/>
</dbReference>
<dbReference type="InterPro" id="IPR050368">
    <property type="entry name" value="ClC-type_chloride_channel"/>
</dbReference>
<evidence type="ECO:0000313" key="13">
    <source>
        <dbReference type="EMBL" id="MCF3947245.1"/>
    </source>
</evidence>
<keyword evidence="5" id="KW-0406">Ion transport</keyword>
<dbReference type="SUPFAM" id="SSF54631">
    <property type="entry name" value="CBS-domain pair"/>
    <property type="match status" value="1"/>
</dbReference>
<comment type="caution">
    <text evidence="13">The sequence shown here is derived from an EMBL/GenBank/DDBJ whole genome shotgun (WGS) entry which is preliminary data.</text>
</comment>
<keyword evidence="6 11" id="KW-0472">Membrane</keyword>
<proteinExistence type="predicted"/>
<dbReference type="InterPro" id="IPR046342">
    <property type="entry name" value="CBS_dom_sf"/>
</dbReference>
<dbReference type="Gene3D" id="3.10.580.10">
    <property type="entry name" value="CBS-domain"/>
    <property type="match status" value="1"/>
</dbReference>
<dbReference type="InterPro" id="IPR001807">
    <property type="entry name" value="ClC"/>
</dbReference>
<feature type="transmembrane region" description="Helical" evidence="11">
    <location>
        <begin position="247"/>
        <end position="270"/>
    </location>
</feature>
<dbReference type="EMBL" id="JAKGBZ010000020">
    <property type="protein sequence ID" value="MCF3947245.1"/>
    <property type="molecule type" value="Genomic_DNA"/>
</dbReference>
<organism evidence="13 14">
    <name type="scientific">Acidiphilium iwatense</name>
    <dbReference type="NCBI Taxonomy" id="768198"/>
    <lineage>
        <taxon>Bacteria</taxon>
        <taxon>Pseudomonadati</taxon>
        <taxon>Pseudomonadota</taxon>
        <taxon>Alphaproteobacteria</taxon>
        <taxon>Acetobacterales</taxon>
        <taxon>Acidocellaceae</taxon>
        <taxon>Acidiphilium</taxon>
    </lineage>
</organism>
<evidence type="ECO:0000256" key="3">
    <source>
        <dbReference type="ARBA" id="ARBA00022692"/>
    </source>
</evidence>
<dbReference type="Gene3D" id="1.10.3080.10">
    <property type="entry name" value="Clc chloride channel"/>
    <property type="match status" value="1"/>
</dbReference>
<evidence type="ECO:0000256" key="6">
    <source>
        <dbReference type="ARBA" id="ARBA00023136"/>
    </source>
</evidence>
<keyword evidence="8" id="KW-0868">Chloride</keyword>
<dbReference type="SUPFAM" id="SSF81340">
    <property type="entry name" value="Clc chloride channel"/>
    <property type="match status" value="1"/>
</dbReference>
<keyword evidence="7" id="KW-0869">Chloride channel</keyword>
<keyword evidence="14" id="KW-1185">Reference proteome</keyword>
<evidence type="ECO:0000256" key="8">
    <source>
        <dbReference type="ARBA" id="ARBA00023214"/>
    </source>
</evidence>
<dbReference type="SMART" id="SM00116">
    <property type="entry name" value="CBS"/>
    <property type="match status" value="2"/>
</dbReference>
<dbReference type="PANTHER" id="PTHR43427">
    <property type="entry name" value="CHLORIDE CHANNEL PROTEIN CLC-E"/>
    <property type="match status" value="1"/>
</dbReference>
<reference evidence="13 14" key="1">
    <citation type="submission" date="2022-01" db="EMBL/GenBank/DDBJ databases">
        <authorList>
            <person name="Won M."/>
            <person name="Kim S.-J."/>
            <person name="Kwon S.-W."/>
        </authorList>
    </citation>
    <scope>NUCLEOTIDE SEQUENCE [LARGE SCALE GENOMIC DNA]</scope>
    <source>
        <strain evidence="13 14">KCTC 23505</strain>
    </source>
</reference>
<feature type="transmembrane region" description="Helical" evidence="11">
    <location>
        <begin position="210"/>
        <end position="227"/>
    </location>
</feature>
<feature type="transmembrane region" description="Helical" evidence="11">
    <location>
        <begin position="373"/>
        <end position="398"/>
    </location>
</feature>
<evidence type="ECO:0000256" key="9">
    <source>
        <dbReference type="ARBA" id="ARBA00023303"/>
    </source>
</evidence>
<keyword evidence="4 11" id="KW-1133">Transmembrane helix</keyword>
<protein>
    <submittedName>
        <fullName evidence="13">Chloride channel protein</fullName>
    </submittedName>
</protein>
<feature type="transmembrane region" description="Helical" evidence="11">
    <location>
        <begin position="29"/>
        <end position="57"/>
    </location>
</feature>
<evidence type="ECO:0000256" key="4">
    <source>
        <dbReference type="ARBA" id="ARBA00022989"/>
    </source>
</evidence>
<sequence>MKPSTRPASGIADLGDFTTDKRLFPLSALALLAGTFGVAAGWILLRLIALINNISYYGIWSTRVMQPGGVPHHGHPALWTILIPVAGAVIIGIMARYGSEKIRGHGIPEAIEAIMLGNARLDLKVAILKPISSAISIGTGGPFGAEGPIIMTGGAAASLLAQCFSLTDAERKTLLVAGACAGMTAVFGTPVAAILLAVELLLFEWKPRSVLPVAIACITAAIERRYVLTPAPLFPYVDNVIIDPLHALGWVGLGLIAGLGSALLTMMVYAAEDGFLKLPIHWMWWPVLGGVVVGIGGIFDPLALGVGYPDIAKLLAGGLVGAAAIRLVLVKSVIWSVALGSGTSGGVLAPLLIMGGALGAVLAPFMPHAAPGFWAVVGMAAMMGGTMRSPLTSTLFAVELTGNHLILLPVITASMASMGVTVLLMKRSILTEKIARRGHHLTREYSVDPLAIARAGEIMATPVETLGSDMSIGDAIEYFLAPEPRHRAYPVTDENGDLAGLVSRADILAWIGNEADRAIPLGAALAHRRVVTAWEGEMAITVASRMITEDTPRIPVVDHEGRLQGIISRADLLRVHHRVVAAETKRERYFRRRAAIIAETSPEFASGEGAKMRQVE</sequence>
<evidence type="ECO:0000256" key="11">
    <source>
        <dbReference type="SAM" id="Phobius"/>
    </source>
</evidence>
<feature type="transmembrane region" description="Helical" evidence="11">
    <location>
        <begin position="77"/>
        <end position="95"/>
    </location>
</feature>
<dbReference type="Proteomes" id="UP001521209">
    <property type="component" value="Unassembled WGS sequence"/>
</dbReference>
<comment type="subcellular location">
    <subcellularLocation>
        <location evidence="1">Membrane</location>
        <topology evidence="1">Multi-pass membrane protein</topology>
    </subcellularLocation>
</comment>
<feature type="domain" description="CBS" evidence="12">
    <location>
        <begin position="459"/>
        <end position="517"/>
    </location>
</feature>
<dbReference type="Pfam" id="PF00654">
    <property type="entry name" value="Voltage_CLC"/>
    <property type="match status" value="1"/>
</dbReference>
<evidence type="ECO:0000256" key="1">
    <source>
        <dbReference type="ARBA" id="ARBA00004141"/>
    </source>
</evidence>